<evidence type="ECO:0000259" key="4">
    <source>
        <dbReference type="Pfam" id="PF01591"/>
    </source>
</evidence>
<dbReference type="Gene3D" id="3.40.50.1240">
    <property type="entry name" value="Phosphoglycerate mutase-like"/>
    <property type="match status" value="1"/>
</dbReference>
<dbReference type="PRINTS" id="PR00991">
    <property type="entry name" value="6PFRUCTKNASE"/>
</dbReference>
<dbReference type="OrthoDB" id="267323at2759"/>
<dbReference type="GO" id="GO:0005829">
    <property type="term" value="C:cytosol"/>
    <property type="evidence" value="ECO:0007669"/>
    <property type="project" value="TreeGrafter"/>
</dbReference>
<dbReference type="InterPro" id="IPR027417">
    <property type="entry name" value="P-loop_NTPase"/>
</dbReference>
<evidence type="ECO:0000313" key="6">
    <source>
        <dbReference type="Proteomes" id="UP000237438"/>
    </source>
</evidence>
<dbReference type="InterPro" id="IPR013079">
    <property type="entry name" value="6Phosfructo_kin"/>
</dbReference>
<dbReference type="FunFam" id="3.40.50.300:FF:001280">
    <property type="entry name" value="Related to 6-phosphofructo-2-kinase"/>
    <property type="match status" value="1"/>
</dbReference>
<dbReference type="GO" id="GO:0004331">
    <property type="term" value="F:fructose-2,6-bisphosphate 2-phosphatase activity"/>
    <property type="evidence" value="ECO:0007669"/>
    <property type="project" value="TreeGrafter"/>
</dbReference>
<organism evidence="5 6">
    <name type="scientific">Erysiphe pulchra</name>
    <dbReference type="NCBI Taxonomy" id="225359"/>
    <lineage>
        <taxon>Eukaryota</taxon>
        <taxon>Fungi</taxon>
        <taxon>Dikarya</taxon>
        <taxon>Ascomycota</taxon>
        <taxon>Pezizomycotina</taxon>
        <taxon>Leotiomycetes</taxon>
        <taxon>Erysiphales</taxon>
        <taxon>Erysiphaceae</taxon>
        <taxon>Erysiphe</taxon>
    </lineage>
</organism>
<gene>
    <name evidence="5" type="ORF">EPUL_002239</name>
</gene>
<sequence length="593" mass="66901">MDSNIGNAIDAGSKLGVPHETQSTYRPKTQGNDGLETPTKFSRPELAETYINSLDLNNHSTGLKVLLSDNDHSNADIAANSPKYLRRSSTLTDGIHDIRDDRNHSLAPAQLYSTESGRLFHSGRIAIVLVGLPARGKTHISVSLARYLQWLGVKTRIFHLADYRRATMGENKDLPDDYFFINACAKSVFLRQMILKKCREDLYAWLNDENGQVAIYDAVNPHASGRRSLAEEFAQRNVQTLFLESYVTDQRILAENARNVKIHSPDFHGMDANEAAQLYLKRISMKIPLFETMMENDLNYIKMINAGESIQYNNVSFGYLSHRIVFYLMNLHIKTRAIFFAREGSSSDEDSEKVDASLSEEGVEYSKKMTDALLTHREAERATAIAEGEPPTSLRSLTVWASTRKLSFETAIPLKEKGFTVRQRSQMSQLNPGVFGKLSEASIHQRYPEEVIKHATDPYHHRYPRAESYHDLAVRLEPVILELEREENDILIIAHESVLRVLYGYLMACDAAFIPSIEFPRNFILEVVPTAYENEAKIIPIPDVTSDKSFDHFSQKNIPTPKITISSLPGTGSSDLSSQNPISRPEEHPLSLD</sequence>
<dbReference type="GO" id="GO:0005524">
    <property type="term" value="F:ATP binding"/>
    <property type="evidence" value="ECO:0007669"/>
    <property type="project" value="UniProtKB-KW"/>
</dbReference>
<dbReference type="AlphaFoldDB" id="A0A2S4PY07"/>
<name>A0A2S4PY07_9PEZI</name>
<dbReference type="Proteomes" id="UP000237438">
    <property type="component" value="Unassembled WGS sequence"/>
</dbReference>
<dbReference type="Pfam" id="PF00300">
    <property type="entry name" value="His_Phos_1"/>
    <property type="match status" value="1"/>
</dbReference>
<evidence type="ECO:0000256" key="2">
    <source>
        <dbReference type="ARBA" id="ARBA00022840"/>
    </source>
</evidence>
<protein>
    <submittedName>
        <fullName evidence="5">Phosphoglycerate mutase-like protein</fullName>
    </submittedName>
</protein>
<dbReference type="Pfam" id="PF01591">
    <property type="entry name" value="6PF2K"/>
    <property type="match status" value="1"/>
</dbReference>
<dbReference type="GO" id="GO:0006000">
    <property type="term" value="P:fructose metabolic process"/>
    <property type="evidence" value="ECO:0007669"/>
    <property type="project" value="InterPro"/>
</dbReference>
<evidence type="ECO:0000313" key="5">
    <source>
        <dbReference type="EMBL" id="POS86914.1"/>
    </source>
</evidence>
<dbReference type="EMBL" id="PEDP01000226">
    <property type="protein sequence ID" value="POS86914.1"/>
    <property type="molecule type" value="Genomic_DNA"/>
</dbReference>
<dbReference type="InterPro" id="IPR003094">
    <property type="entry name" value="6Pfruct_kin"/>
</dbReference>
<dbReference type="PIRSF" id="PIRSF000709">
    <property type="entry name" value="6PFK_2-Ptase"/>
    <property type="match status" value="1"/>
</dbReference>
<comment type="caution">
    <text evidence="5">The sequence shown here is derived from an EMBL/GenBank/DDBJ whole genome shotgun (WGS) entry which is preliminary data.</text>
</comment>
<dbReference type="InterPro" id="IPR029033">
    <property type="entry name" value="His_PPase_superfam"/>
</dbReference>
<feature type="domain" description="6-phosphofructo-2-kinase" evidence="4">
    <location>
        <begin position="115"/>
        <end position="334"/>
    </location>
</feature>
<evidence type="ECO:0000256" key="3">
    <source>
        <dbReference type="SAM" id="MobiDB-lite"/>
    </source>
</evidence>
<feature type="compositionally biased region" description="Basic and acidic residues" evidence="3">
    <location>
        <begin position="584"/>
        <end position="593"/>
    </location>
</feature>
<dbReference type="FunFam" id="3.40.50.1240:FF:000031">
    <property type="entry name" value="6-phosphofructo-2-kinase/fructose-2, 6-bisphosphatase"/>
    <property type="match status" value="1"/>
</dbReference>
<dbReference type="SUPFAM" id="SSF53254">
    <property type="entry name" value="Phosphoglycerate mutase-like"/>
    <property type="match status" value="1"/>
</dbReference>
<dbReference type="PANTHER" id="PTHR10606:SF39">
    <property type="entry name" value="6-PHOSPHOFRUCTO-2-KINASE_FRUCTOSE-2,6-BISPHOSPHATASE YLR345W-RELATED"/>
    <property type="match status" value="1"/>
</dbReference>
<dbReference type="GO" id="GO:0006003">
    <property type="term" value="P:fructose 2,6-bisphosphate metabolic process"/>
    <property type="evidence" value="ECO:0007669"/>
    <property type="project" value="InterPro"/>
</dbReference>
<evidence type="ECO:0000256" key="1">
    <source>
        <dbReference type="ARBA" id="ARBA00022741"/>
    </source>
</evidence>
<dbReference type="SUPFAM" id="SSF52540">
    <property type="entry name" value="P-loop containing nucleoside triphosphate hydrolases"/>
    <property type="match status" value="1"/>
</dbReference>
<dbReference type="GO" id="GO:0003873">
    <property type="term" value="F:6-phosphofructo-2-kinase activity"/>
    <property type="evidence" value="ECO:0007669"/>
    <property type="project" value="InterPro"/>
</dbReference>
<feature type="compositionally biased region" description="Polar residues" evidence="3">
    <location>
        <begin position="20"/>
        <end position="32"/>
    </location>
</feature>
<accession>A0A2S4PY07</accession>
<keyword evidence="1" id="KW-0547">Nucleotide-binding</keyword>
<proteinExistence type="predicted"/>
<dbReference type="STRING" id="225359.A0A2S4PY07"/>
<dbReference type="Gene3D" id="3.40.50.300">
    <property type="entry name" value="P-loop containing nucleotide triphosphate hydrolases"/>
    <property type="match status" value="1"/>
</dbReference>
<feature type="region of interest" description="Disordered" evidence="3">
    <location>
        <begin position="556"/>
        <end position="593"/>
    </location>
</feature>
<dbReference type="InterPro" id="IPR013078">
    <property type="entry name" value="His_Pase_superF_clade-1"/>
</dbReference>
<keyword evidence="2" id="KW-0067">ATP-binding</keyword>
<dbReference type="PANTHER" id="PTHR10606">
    <property type="entry name" value="6-PHOSPHOFRUCTO-2-KINASE/FRUCTOSE-2,6-BISPHOSPHATASE"/>
    <property type="match status" value="1"/>
</dbReference>
<feature type="region of interest" description="Disordered" evidence="3">
    <location>
        <begin position="1"/>
        <end position="41"/>
    </location>
</feature>
<reference evidence="5 6" key="1">
    <citation type="submission" date="2017-10" db="EMBL/GenBank/DDBJ databases">
        <title>Development of genomic resources for the powdery mildew, Erysiphe pulchra.</title>
        <authorList>
            <person name="Wadl P.A."/>
            <person name="Mack B.M."/>
            <person name="Moore G."/>
            <person name="Beltz S.B."/>
        </authorList>
    </citation>
    <scope>NUCLEOTIDE SEQUENCE [LARGE SCALE GENOMIC DNA]</scope>
    <source>
        <strain evidence="5">Cflorida</strain>
    </source>
</reference>
<keyword evidence="6" id="KW-1185">Reference proteome</keyword>
<feature type="compositionally biased region" description="Polar residues" evidence="3">
    <location>
        <begin position="556"/>
        <end position="582"/>
    </location>
</feature>